<gene>
    <name evidence="2" type="ORF">BT96DRAFT_755409</name>
</gene>
<feature type="non-terminal residue" evidence="2">
    <location>
        <position position="163"/>
    </location>
</feature>
<proteinExistence type="predicted"/>
<dbReference type="Proteomes" id="UP000799118">
    <property type="component" value="Unassembled WGS sequence"/>
</dbReference>
<evidence type="ECO:0000313" key="3">
    <source>
        <dbReference type="Proteomes" id="UP000799118"/>
    </source>
</evidence>
<protein>
    <recommendedName>
        <fullName evidence="4">HTH CENPB-type domain-containing protein</fullName>
    </recommendedName>
</protein>
<dbReference type="OrthoDB" id="3054417at2759"/>
<evidence type="ECO:0000256" key="1">
    <source>
        <dbReference type="SAM" id="MobiDB-lite"/>
    </source>
</evidence>
<evidence type="ECO:0000313" key="2">
    <source>
        <dbReference type="EMBL" id="KAE9397274.1"/>
    </source>
</evidence>
<keyword evidence="3" id="KW-1185">Reference proteome</keyword>
<accession>A0A6A4HJI3</accession>
<reference evidence="2" key="1">
    <citation type="journal article" date="2019" name="Environ. Microbiol.">
        <title>Fungal ecological strategies reflected in gene transcription - a case study of two litter decomposers.</title>
        <authorList>
            <person name="Barbi F."/>
            <person name="Kohler A."/>
            <person name="Barry K."/>
            <person name="Baskaran P."/>
            <person name="Daum C."/>
            <person name="Fauchery L."/>
            <person name="Ihrmark K."/>
            <person name="Kuo A."/>
            <person name="LaButti K."/>
            <person name="Lipzen A."/>
            <person name="Morin E."/>
            <person name="Grigoriev I.V."/>
            <person name="Henrissat B."/>
            <person name="Lindahl B."/>
            <person name="Martin F."/>
        </authorList>
    </citation>
    <scope>NUCLEOTIDE SEQUENCE</scope>
    <source>
        <strain evidence="2">JB14</strain>
    </source>
</reference>
<organism evidence="2 3">
    <name type="scientific">Gymnopus androsaceus JB14</name>
    <dbReference type="NCBI Taxonomy" id="1447944"/>
    <lineage>
        <taxon>Eukaryota</taxon>
        <taxon>Fungi</taxon>
        <taxon>Dikarya</taxon>
        <taxon>Basidiomycota</taxon>
        <taxon>Agaricomycotina</taxon>
        <taxon>Agaricomycetes</taxon>
        <taxon>Agaricomycetidae</taxon>
        <taxon>Agaricales</taxon>
        <taxon>Marasmiineae</taxon>
        <taxon>Omphalotaceae</taxon>
        <taxon>Gymnopus</taxon>
    </lineage>
</organism>
<feature type="non-terminal residue" evidence="2">
    <location>
        <position position="1"/>
    </location>
</feature>
<sequence>QKTCKVCENTMKPKAHKPQKPDKNVDTPRTTAKPLCQPKEDLTLADWLEVLDYIEAKEQNSIQLRQIDVVNYFANQKSGVLKFTQSALSKKLKNFRATSNPNALSEKWQCIVTRLDVDEALNIWQQDMNRKGELVTGPMLVEKCAWLEVLFDVPIKERLKGIG</sequence>
<feature type="region of interest" description="Disordered" evidence="1">
    <location>
        <begin position="8"/>
        <end position="32"/>
    </location>
</feature>
<evidence type="ECO:0008006" key="4">
    <source>
        <dbReference type="Google" id="ProtNLM"/>
    </source>
</evidence>
<dbReference type="AlphaFoldDB" id="A0A6A4HJI3"/>
<dbReference type="EMBL" id="ML769500">
    <property type="protein sequence ID" value="KAE9397274.1"/>
    <property type="molecule type" value="Genomic_DNA"/>
</dbReference>
<name>A0A6A4HJI3_9AGAR</name>